<keyword evidence="4" id="KW-1185">Reference proteome</keyword>
<dbReference type="Pfam" id="PF13768">
    <property type="entry name" value="VWA_3"/>
    <property type="match status" value="2"/>
</dbReference>
<sequence length="1125" mass="128200">MGELLKFDPYRKNAYSGNVTFDLTTKSLDTTSSSIIASQEEYNPEVSVKKTPSKDWELDVRALISTKKWLHNYGLKKNKLTLLQILPSIGFKLADDYDKAFQKPVASRYGDGLFSQILSPDGKTYNVTCGQEKLRQIRDRLLQAISLYKRRLEWLTTESRRLFGVIEERSITIILDIRNMSPQQFDQYRLALQRVLYEQVSQIAKFNLIRATDEVKKYQEECIPVTHDTIEGAVKWLWELDRLSGVSRTACVEALLKAVDDPHNEAIYLFTEGSAIDGCRELLKEKVLELERKVPVHVVSFNCESSDTVRFLREFAAVTGGKFHVYAVIMEMDCYEGLPVDPRTNRANIVLKRKTFGGVPAGAGMREDVIQLFEEIEEARNALVPIEALMQSMPEPKIVIESDIEPKEIDYERKEQYMSSKHWLEKYGLSAKKLELHDVLGGVAFKHQDGVVDLSIKPPEDTQTDAIQTTKLVNARYCDSFPVVRWKNGQIVHVQVTPEIHRTYEQKMLVALRLFQNRIDWLNQGSRALFGTVIEEQIYILIDTSESMVPSIQYVKDKLFLLMQEQLRHKMKFNLVAFNSKVQVWQNRLVEVNENSLEGAWRWIQNLSCWGSTNTYGAVQQALGDPGTQAVYLLTDGRPDQPPRSIIAQVQMKRNVPVHTISFNCNDQEANQFLNNLAKATGGRYHYFSQKGRNYDNVPESWESEDIKLLKDEIKQGTDNLDRVADLRDECAKLSWNKEIEILKKCSKNHPLPKTDRPSAVPPMDPTDLYRSSSSPLPSRPSSAPPTQHRKTHVATSLELRSSFNSFKPQRPNSARPASARGPIKKPLSAGHTRTSLLRTLNSSGSFQPEEWLLPETRQLFERQAYKQKTLDMTAKKWLSKHGLVAKKLTILDALAPTFIHQKSKYVPILNKHILSKVFDEMLPVAHVSGRQRKYIKLINPNGINLQEYELKVGQAVELYKSRLDNMVWDALPQNVKTEEYDNKGPVSFENNRGFIMKTLEESGWPVKLEDIKLLEEEIERGEKFIQQSKDLRKVADPVIKSDDDLLSVYDDKTSVASSLSARSASQMSAHSPQEKGSRTSSRSSSRSGSKSRSRSRSRSKSSSRSRSKSSSRSRSNSVVNLEAS</sequence>
<feature type="compositionally biased region" description="Polar residues" evidence="1">
    <location>
        <begin position="799"/>
        <end position="813"/>
    </location>
</feature>
<dbReference type="SMART" id="SM00327">
    <property type="entry name" value="VWA"/>
    <property type="match status" value="1"/>
</dbReference>
<evidence type="ECO:0000256" key="1">
    <source>
        <dbReference type="SAM" id="MobiDB-lite"/>
    </source>
</evidence>
<evidence type="ECO:0000259" key="2">
    <source>
        <dbReference type="PROSITE" id="PS50234"/>
    </source>
</evidence>
<comment type="caution">
    <text evidence="3">The sequence shown here is derived from an EMBL/GenBank/DDBJ whole genome shotgun (WGS) entry which is preliminary data.</text>
</comment>
<protein>
    <recommendedName>
        <fullName evidence="2">VWFA domain-containing protein</fullName>
    </recommendedName>
</protein>
<dbReference type="PANTHER" id="PTHR46785">
    <property type="entry name" value="VON WILLEBRAND FACTOR A DOMAIN-CONTAINING PROTEIN 3B"/>
    <property type="match status" value="1"/>
</dbReference>
<feature type="region of interest" description="Disordered" evidence="1">
    <location>
        <begin position="1060"/>
        <end position="1125"/>
    </location>
</feature>
<feature type="compositionally biased region" description="Low complexity" evidence="1">
    <location>
        <begin position="1079"/>
        <end position="1089"/>
    </location>
</feature>
<feature type="compositionally biased region" description="Low complexity" evidence="1">
    <location>
        <begin position="1060"/>
        <end position="1070"/>
    </location>
</feature>
<dbReference type="SUPFAM" id="SSF53300">
    <property type="entry name" value="vWA-like"/>
    <property type="match status" value="2"/>
</dbReference>
<accession>A0ABD3WXB3</accession>
<evidence type="ECO:0000313" key="4">
    <source>
        <dbReference type="Proteomes" id="UP001634394"/>
    </source>
</evidence>
<dbReference type="InterPro" id="IPR002035">
    <property type="entry name" value="VWF_A"/>
</dbReference>
<dbReference type="PROSITE" id="PS50234">
    <property type="entry name" value="VWFA"/>
    <property type="match status" value="1"/>
</dbReference>
<proteinExistence type="predicted"/>
<dbReference type="Proteomes" id="UP001634394">
    <property type="component" value="Unassembled WGS sequence"/>
</dbReference>
<reference evidence="3 4" key="1">
    <citation type="submission" date="2024-11" db="EMBL/GenBank/DDBJ databases">
        <title>Chromosome-level genome assembly of the freshwater bivalve Anodonta woodiana.</title>
        <authorList>
            <person name="Chen X."/>
        </authorList>
    </citation>
    <scope>NUCLEOTIDE SEQUENCE [LARGE SCALE GENOMIC DNA]</scope>
    <source>
        <strain evidence="3">MN2024</strain>
        <tissue evidence="3">Gills</tissue>
    </source>
</reference>
<gene>
    <name evidence="3" type="ORF">ACJMK2_030937</name>
</gene>
<dbReference type="PANTHER" id="PTHR46785:SF1">
    <property type="entry name" value="VON WILLEBRAND FACTOR A DOMAIN-CONTAINING PROTEIN 3B"/>
    <property type="match status" value="1"/>
</dbReference>
<name>A0ABD3WXB3_SINWO</name>
<dbReference type="AlphaFoldDB" id="A0ABD3WXB3"/>
<dbReference type="InterPro" id="IPR036465">
    <property type="entry name" value="vWFA_dom_sf"/>
</dbReference>
<feature type="region of interest" description="Disordered" evidence="1">
    <location>
        <begin position="748"/>
        <end position="833"/>
    </location>
</feature>
<feature type="domain" description="VWFA" evidence="2">
    <location>
        <begin position="537"/>
        <end position="714"/>
    </location>
</feature>
<dbReference type="EMBL" id="JBJQND010000004">
    <property type="protein sequence ID" value="KAL3878601.1"/>
    <property type="molecule type" value="Genomic_DNA"/>
</dbReference>
<evidence type="ECO:0000313" key="3">
    <source>
        <dbReference type="EMBL" id="KAL3878601.1"/>
    </source>
</evidence>
<feature type="compositionally biased region" description="Basic residues" evidence="1">
    <location>
        <begin position="1090"/>
        <end position="1112"/>
    </location>
</feature>
<feature type="compositionally biased region" description="Low complexity" evidence="1">
    <location>
        <begin position="772"/>
        <end position="786"/>
    </location>
</feature>
<organism evidence="3 4">
    <name type="scientific">Sinanodonta woodiana</name>
    <name type="common">Chinese pond mussel</name>
    <name type="synonym">Anodonta woodiana</name>
    <dbReference type="NCBI Taxonomy" id="1069815"/>
    <lineage>
        <taxon>Eukaryota</taxon>
        <taxon>Metazoa</taxon>
        <taxon>Spiralia</taxon>
        <taxon>Lophotrochozoa</taxon>
        <taxon>Mollusca</taxon>
        <taxon>Bivalvia</taxon>
        <taxon>Autobranchia</taxon>
        <taxon>Heteroconchia</taxon>
        <taxon>Palaeoheterodonta</taxon>
        <taxon>Unionida</taxon>
        <taxon>Unionoidea</taxon>
        <taxon>Unionidae</taxon>
        <taxon>Unioninae</taxon>
        <taxon>Sinanodonta</taxon>
    </lineage>
</organism>
<dbReference type="Gene3D" id="3.40.50.410">
    <property type="entry name" value="von Willebrand factor, type A domain"/>
    <property type="match status" value="2"/>
</dbReference>